<feature type="region of interest" description="Disordered" evidence="1">
    <location>
        <begin position="1"/>
        <end position="26"/>
    </location>
</feature>
<proteinExistence type="predicted"/>
<dbReference type="InterPro" id="IPR010985">
    <property type="entry name" value="Ribbon_hlx_hlx"/>
</dbReference>
<dbReference type="KEGG" id="cheb:HH215_26605"/>
<sequence length="75" mass="8454">MNMNSDQETSESRVSKGGNRSGAGRKAIGITRKLSLTLTEKDWAEIDRRCDRGDYSVSEIIRSIIEDHLREVDSL</sequence>
<keyword evidence="4" id="KW-1185">Reference proteome</keyword>
<dbReference type="GO" id="GO:0006355">
    <property type="term" value="P:regulation of DNA-templated transcription"/>
    <property type="evidence" value="ECO:0007669"/>
    <property type="project" value="InterPro"/>
</dbReference>
<feature type="domain" description="Ribbon-helix-helix protein CopG" evidence="2">
    <location>
        <begin position="33"/>
        <end position="70"/>
    </location>
</feature>
<protein>
    <submittedName>
        <fullName evidence="3">Ribbon-helix-helix protein, CopG family</fullName>
    </submittedName>
</protein>
<evidence type="ECO:0000313" key="3">
    <source>
        <dbReference type="EMBL" id="QJD86384.1"/>
    </source>
</evidence>
<dbReference type="EMBL" id="CP051680">
    <property type="protein sequence ID" value="QJD86384.1"/>
    <property type="molecule type" value="Genomic_DNA"/>
</dbReference>
<accession>A0A7Z2VNW2</accession>
<dbReference type="AlphaFoldDB" id="A0A7Z2VNW2"/>
<reference evidence="3 4" key="1">
    <citation type="submission" date="2020-04" db="EMBL/GenBank/DDBJ databases">
        <title>Genome sequencing of novel species.</title>
        <authorList>
            <person name="Heo J."/>
            <person name="Kim S.-J."/>
            <person name="Kim J.-S."/>
            <person name="Hong S.-B."/>
            <person name="Kwon S.-W."/>
        </authorList>
    </citation>
    <scope>NUCLEOTIDE SEQUENCE [LARGE SCALE GENOMIC DNA]</scope>
    <source>
        <strain evidence="3 4">MFER-1</strain>
    </source>
</reference>
<dbReference type="SUPFAM" id="SSF47598">
    <property type="entry name" value="Ribbon-helix-helix"/>
    <property type="match status" value="1"/>
</dbReference>
<name>A0A7Z2VNW2_9BACL</name>
<evidence type="ECO:0000256" key="1">
    <source>
        <dbReference type="SAM" id="MobiDB-lite"/>
    </source>
</evidence>
<dbReference type="InterPro" id="IPR002145">
    <property type="entry name" value="CopG"/>
</dbReference>
<dbReference type="Proteomes" id="UP000502248">
    <property type="component" value="Chromosome"/>
</dbReference>
<evidence type="ECO:0000313" key="4">
    <source>
        <dbReference type="Proteomes" id="UP000502248"/>
    </source>
</evidence>
<organism evidence="3 4">
    <name type="scientific">Cohnella herbarum</name>
    <dbReference type="NCBI Taxonomy" id="2728023"/>
    <lineage>
        <taxon>Bacteria</taxon>
        <taxon>Bacillati</taxon>
        <taxon>Bacillota</taxon>
        <taxon>Bacilli</taxon>
        <taxon>Bacillales</taxon>
        <taxon>Paenibacillaceae</taxon>
        <taxon>Cohnella</taxon>
    </lineage>
</organism>
<evidence type="ECO:0000259" key="2">
    <source>
        <dbReference type="Pfam" id="PF01402"/>
    </source>
</evidence>
<dbReference type="Pfam" id="PF01402">
    <property type="entry name" value="RHH_1"/>
    <property type="match status" value="1"/>
</dbReference>
<gene>
    <name evidence="3" type="ORF">HH215_26605</name>
</gene>